<dbReference type="PANTHER" id="PTHR11994">
    <property type="entry name" value="60S RIBOSOMAL PROTEIN L11-RELATED"/>
    <property type="match status" value="1"/>
</dbReference>
<gene>
    <name evidence="7" type="ORF">CDD80_7022</name>
</gene>
<proteinExistence type="inferred from homology"/>
<keyword evidence="8" id="KW-1185">Reference proteome</keyword>
<dbReference type="GO" id="GO:0003735">
    <property type="term" value="F:structural constituent of ribosome"/>
    <property type="evidence" value="ECO:0007669"/>
    <property type="project" value="InterPro"/>
</dbReference>
<protein>
    <recommendedName>
        <fullName evidence="9">Ribosomal protein L5 C-terminal domain-containing protein</fullName>
    </recommendedName>
</protein>
<name>A0A2C5YJZ7_9HYPO</name>
<evidence type="ECO:0000259" key="5">
    <source>
        <dbReference type="Pfam" id="PF00281"/>
    </source>
</evidence>
<comment type="similarity">
    <text evidence="1">Belongs to the universal ribosomal protein uL5 family.</text>
</comment>
<dbReference type="Proteomes" id="UP000226431">
    <property type="component" value="Unassembled WGS sequence"/>
</dbReference>
<evidence type="ECO:0000256" key="2">
    <source>
        <dbReference type="ARBA" id="ARBA00022980"/>
    </source>
</evidence>
<sequence>MAAARDGYRLARAIGRHVRPPSPAITLVSLRQASTASNAAADLSDLESTPSFTAPPPDRNLAEKFDEANRMRWDAVGKREMRGLPGSRYQYHPPKFYRGPLHPIQVPKSSDPIARDFVPGPFNYPRIKHTYETTAAADMIMLTYNHIAPGTVKPESKKGVLRSWDDSSPYHVNRGLRSPRGTSSNKLRLVERNIAWHNVPELRAVTINAYSPKCGSDKEYLHVARAVLQAITGKRPEVSTIKKTVASWGIRKGSDAGAVVTLRGAQAYEFVDKLATLVLPKVKDWPGIWDSSGDSSGNVALGLKSAWMGYFPEMEYNYDMYPVHMVPGCHIIIHTSATSDKQGRLLLGALGFPFAEKVDTKPAKRSKFSKFLTTRR</sequence>
<evidence type="ECO:0000256" key="3">
    <source>
        <dbReference type="ARBA" id="ARBA00023274"/>
    </source>
</evidence>
<feature type="domain" description="Large ribosomal subunit protein uL5 N-terminal" evidence="5">
    <location>
        <begin position="197"/>
        <end position="251"/>
    </location>
</feature>
<feature type="region of interest" description="Disordered" evidence="4">
    <location>
        <begin position="39"/>
        <end position="66"/>
    </location>
</feature>
<dbReference type="GO" id="GO:0005840">
    <property type="term" value="C:ribosome"/>
    <property type="evidence" value="ECO:0007669"/>
    <property type="project" value="UniProtKB-KW"/>
</dbReference>
<evidence type="ECO:0000259" key="6">
    <source>
        <dbReference type="Pfam" id="PF00673"/>
    </source>
</evidence>
<accession>A0A2C5YJZ7</accession>
<comment type="caution">
    <text evidence="7">The sequence shown here is derived from an EMBL/GenBank/DDBJ whole genome shotgun (WGS) entry which is preliminary data.</text>
</comment>
<evidence type="ECO:0008006" key="9">
    <source>
        <dbReference type="Google" id="ProtNLM"/>
    </source>
</evidence>
<evidence type="ECO:0000256" key="1">
    <source>
        <dbReference type="ARBA" id="ARBA00008553"/>
    </source>
</evidence>
<dbReference type="GO" id="GO:1990904">
    <property type="term" value="C:ribonucleoprotein complex"/>
    <property type="evidence" value="ECO:0007669"/>
    <property type="project" value="UniProtKB-KW"/>
</dbReference>
<reference evidence="7 8" key="1">
    <citation type="submission" date="2017-06" db="EMBL/GenBank/DDBJ databases">
        <title>Ant-infecting Ophiocordyceps genomes reveal a high diversity of potential behavioral manipulation genes and a possible major role for enterotoxins.</title>
        <authorList>
            <person name="De Bekker C."/>
            <person name="Evans H.C."/>
            <person name="Brachmann A."/>
            <person name="Hughes D.P."/>
        </authorList>
    </citation>
    <scope>NUCLEOTIDE SEQUENCE [LARGE SCALE GENOMIC DNA]</scope>
    <source>
        <strain evidence="7 8">Map16</strain>
    </source>
</reference>
<keyword evidence="3" id="KW-0687">Ribonucleoprotein</keyword>
<dbReference type="Gene3D" id="3.30.1440.10">
    <property type="match status" value="1"/>
</dbReference>
<dbReference type="InterPro" id="IPR031309">
    <property type="entry name" value="Ribosomal_uL5_C"/>
</dbReference>
<dbReference type="Pfam" id="PF00673">
    <property type="entry name" value="Ribosomal_L5_C"/>
    <property type="match status" value="1"/>
</dbReference>
<dbReference type="InterPro" id="IPR031310">
    <property type="entry name" value="Ribosomal_uL5_N"/>
</dbReference>
<dbReference type="STRING" id="2004952.A0A2C5YJZ7"/>
<dbReference type="InterPro" id="IPR022803">
    <property type="entry name" value="Ribosomal_uL5_dom_sf"/>
</dbReference>
<dbReference type="AlphaFoldDB" id="A0A2C5YJZ7"/>
<dbReference type="SUPFAM" id="SSF55282">
    <property type="entry name" value="RL5-like"/>
    <property type="match status" value="1"/>
</dbReference>
<evidence type="ECO:0000313" key="7">
    <source>
        <dbReference type="EMBL" id="PHH69087.1"/>
    </source>
</evidence>
<organism evidence="7 8">
    <name type="scientific">Ophiocordyceps camponoti-rufipedis</name>
    <dbReference type="NCBI Taxonomy" id="2004952"/>
    <lineage>
        <taxon>Eukaryota</taxon>
        <taxon>Fungi</taxon>
        <taxon>Dikarya</taxon>
        <taxon>Ascomycota</taxon>
        <taxon>Pezizomycotina</taxon>
        <taxon>Sordariomycetes</taxon>
        <taxon>Hypocreomycetidae</taxon>
        <taxon>Hypocreales</taxon>
        <taxon>Ophiocordycipitaceae</taxon>
        <taxon>Ophiocordyceps</taxon>
    </lineage>
</organism>
<dbReference type="Pfam" id="PF00281">
    <property type="entry name" value="Ribosomal_L5"/>
    <property type="match status" value="1"/>
</dbReference>
<dbReference type="InterPro" id="IPR002132">
    <property type="entry name" value="Ribosomal_uL5"/>
</dbReference>
<evidence type="ECO:0000313" key="8">
    <source>
        <dbReference type="Proteomes" id="UP000226431"/>
    </source>
</evidence>
<dbReference type="GO" id="GO:0006412">
    <property type="term" value="P:translation"/>
    <property type="evidence" value="ECO:0007669"/>
    <property type="project" value="InterPro"/>
</dbReference>
<dbReference type="OrthoDB" id="539541at2759"/>
<evidence type="ECO:0000256" key="4">
    <source>
        <dbReference type="SAM" id="MobiDB-lite"/>
    </source>
</evidence>
<dbReference type="EMBL" id="NJES01000829">
    <property type="protein sequence ID" value="PHH69087.1"/>
    <property type="molecule type" value="Genomic_DNA"/>
</dbReference>
<feature type="domain" description="Large ribosomal subunit protein uL5 C-terminal" evidence="6">
    <location>
        <begin position="256"/>
        <end position="354"/>
    </location>
</feature>
<keyword evidence="2" id="KW-0689">Ribosomal protein</keyword>